<dbReference type="AlphaFoldDB" id="A0A5K7ZSQ0"/>
<gene>
    <name evidence="2" type="ORF">DSCO28_38050</name>
</gene>
<name>A0A5K7ZSQ0_9BACT</name>
<dbReference type="EMBL" id="AP021876">
    <property type="protein sequence ID" value="BBO83239.1"/>
    <property type="molecule type" value="Genomic_DNA"/>
</dbReference>
<dbReference type="RefSeq" id="WP_155323506.1">
    <property type="nucleotide sequence ID" value="NZ_AP021876.1"/>
</dbReference>
<sequence>MFEFFSRKKSLFSSGIRTISIAELAPLWRDSNEGITGDNQTADANLDDSQKEVVGGGADSTTNIEDRIMDSDSKPKEKILEDDNAAWFDGKRFFSDLKVKLDENQTSAFRYNKNAYFTLDIVARALNRQRQDKYLEPMQPQTVIDFFQSRRILKSGKYVMRFDAGLPAKIYLYSHPCQESEKSKSKLPITENGRRLKSIKPMDKRKP</sequence>
<feature type="region of interest" description="Disordered" evidence="1">
    <location>
        <begin position="178"/>
        <end position="207"/>
    </location>
</feature>
<proteinExistence type="predicted"/>
<evidence type="ECO:0000256" key="1">
    <source>
        <dbReference type="SAM" id="MobiDB-lite"/>
    </source>
</evidence>
<dbReference type="Proteomes" id="UP000425960">
    <property type="component" value="Chromosome"/>
</dbReference>
<evidence type="ECO:0000313" key="3">
    <source>
        <dbReference type="Proteomes" id="UP000425960"/>
    </source>
</evidence>
<accession>A0A5K7ZSQ0</accession>
<dbReference type="KEGG" id="dov:DSCO28_38050"/>
<protein>
    <submittedName>
        <fullName evidence="2">Uncharacterized protein</fullName>
    </submittedName>
</protein>
<organism evidence="2 3">
    <name type="scientific">Desulfosarcina ovata subsp. sediminis</name>
    <dbReference type="NCBI Taxonomy" id="885957"/>
    <lineage>
        <taxon>Bacteria</taxon>
        <taxon>Pseudomonadati</taxon>
        <taxon>Thermodesulfobacteriota</taxon>
        <taxon>Desulfobacteria</taxon>
        <taxon>Desulfobacterales</taxon>
        <taxon>Desulfosarcinaceae</taxon>
        <taxon>Desulfosarcina</taxon>
    </lineage>
</organism>
<reference evidence="2 3" key="1">
    <citation type="submission" date="2019-11" db="EMBL/GenBank/DDBJ databases">
        <title>Comparative genomics of hydrocarbon-degrading Desulfosarcina strains.</title>
        <authorList>
            <person name="Watanabe M."/>
            <person name="Kojima H."/>
            <person name="Fukui M."/>
        </authorList>
    </citation>
    <scope>NUCLEOTIDE SEQUENCE [LARGE SCALE GENOMIC DNA]</scope>
    <source>
        <strain evidence="2 3">28bB2T</strain>
    </source>
</reference>
<evidence type="ECO:0000313" key="2">
    <source>
        <dbReference type="EMBL" id="BBO83239.1"/>
    </source>
</evidence>